<dbReference type="STRING" id="1192034.CAP_6485"/>
<protein>
    <submittedName>
        <fullName evidence="1">Uncharacterized protein</fullName>
    </submittedName>
</protein>
<reference evidence="1 2" key="1">
    <citation type="submission" date="2013-05" db="EMBL/GenBank/DDBJ databases">
        <title>Genome assembly of Chondromyces apiculatus DSM 436.</title>
        <authorList>
            <person name="Sharma G."/>
            <person name="Khatri I."/>
            <person name="Kaur C."/>
            <person name="Mayilraj S."/>
            <person name="Subramanian S."/>
        </authorList>
    </citation>
    <scope>NUCLEOTIDE SEQUENCE [LARGE SCALE GENOMIC DNA]</scope>
    <source>
        <strain evidence="1 2">DSM 436</strain>
    </source>
</reference>
<dbReference type="Proteomes" id="UP000019678">
    <property type="component" value="Unassembled WGS sequence"/>
</dbReference>
<evidence type="ECO:0000313" key="2">
    <source>
        <dbReference type="Proteomes" id="UP000019678"/>
    </source>
</evidence>
<keyword evidence="2" id="KW-1185">Reference proteome</keyword>
<accession>A0A017T1M4</accession>
<gene>
    <name evidence="1" type="ORF">CAP_6485</name>
</gene>
<dbReference type="AlphaFoldDB" id="A0A017T1M4"/>
<proteinExistence type="predicted"/>
<dbReference type="RefSeq" id="WP_044247006.1">
    <property type="nucleotide sequence ID" value="NZ_ASRX01000055.1"/>
</dbReference>
<evidence type="ECO:0000313" key="1">
    <source>
        <dbReference type="EMBL" id="EYF02750.1"/>
    </source>
</evidence>
<dbReference type="EMBL" id="ASRX01000055">
    <property type="protein sequence ID" value="EYF02750.1"/>
    <property type="molecule type" value="Genomic_DNA"/>
</dbReference>
<comment type="caution">
    <text evidence="1">The sequence shown here is derived from an EMBL/GenBank/DDBJ whole genome shotgun (WGS) entry which is preliminary data.</text>
</comment>
<dbReference type="OrthoDB" id="5503773at2"/>
<name>A0A017T1M4_9BACT</name>
<organism evidence="1 2">
    <name type="scientific">Chondromyces apiculatus DSM 436</name>
    <dbReference type="NCBI Taxonomy" id="1192034"/>
    <lineage>
        <taxon>Bacteria</taxon>
        <taxon>Pseudomonadati</taxon>
        <taxon>Myxococcota</taxon>
        <taxon>Polyangia</taxon>
        <taxon>Polyangiales</taxon>
        <taxon>Polyangiaceae</taxon>
        <taxon>Chondromyces</taxon>
    </lineage>
</organism>
<sequence length="399" mass="43115">MTDQLSERETRLLERFSMRTQEIRHRQGVEVHQAMPPDLATDAELPGHSRHLLRCLNRWALRWASPDGVHSGGIAPTCAQWGEDGSAYRLPPGKTLMELDAHVDGCRAFFVRDAGAPVDSACVMATRAGGEGEALKVGETLADYLEAAVEHHFAAGWPTDAARAQEAVDWLTGQPFESQFEVRVAALENATAAGLRALRLRWLNPRSRRSIAVALKLGGSAGSDLVLLERALRTPRTINPGAAKDIAYSLILGNMAPEDTHRFFIADEPPADTALVVLDVTRVGTAFLRENERQPPAQHLLQLLLDAPGAEQLLATVDAQRVRFSEALPAEELAGVVLDTFVAQREFSLPRGKVPGQIQVAAVLPRALIPTGCVPDAVWTSVAPANDGRTPEGSVLKSA</sequence>